<keyword evidence="9" id="KW-0732">Signal</keyword>
<feature type="chain" id="PRO_5012610886" description="GDP-fucose protein O-fucosyltransferase 2" evidence="9">
    <location>
        <begin position="23"/>
        <end position="470"/>
    </location>
</feature>
<evidence type="ECO:0000256" key="5">
    <source>
        <dbReference type="ARBA" id="ARBA00023253"/>
    </source>
</evidence>
<evidence type="ECO:0000256" key="6">
    <source>
        <dbReference type="ARBA" id="ARBA00023277"/>
    </source>
</evidence>
<gene>
    <name evidence="10" type="primary">POFUT2</name>
    <name evidence="10" type="ORF">PGAL8A_00422000</name>
</gene>
<dbReference type="VEuPathDB" id="PlasmoDB:PGAL8A_00422000"/>
<accession>A0A1J1GVR4</accession>
<dbReference type="GO" id="GO:0005783">
    <property type="term" value="C:endoplasmic reticulum"/>
    <property type="evidence" value="ECO:0007669"/>
    <property type="project" value="UniProtKB-SubCell"/>
</dbReference>
<keyword evidence="6" id="KW-0119">Carbohydrate metabolism</keyword>
<evidence type="ECO:0000256" key="9">
    <source>
        <dbReference type="SAM" id="SignalP"/>
    </source>
</evidence>
<dbReference type="GO" id="GO:0006004">
    <property type="term" value="P:fucose metabolic process"/>
    <property type="evidence" value="ECO:0007669"/>
    <property type="project" value="UniProtKB-KW"/>
</dbReference>
<organism evidence="10 11">
    <name type="scientific">Plasmodium gallinaceum</name>
    <dbReference type="NCBI Taxonomy" id="5849"/>
    <lineage>
        <taxon>Eukaryota</taxon>
        <taxon>Sar</taxon>
        <taxon>Alveolata</taxon>
        <taxon>Apicomplexa</taxon>
        <taxon>Aconoidasida</taxon>
        <taxon>Haemosporida</taxon>
        <taxon>Plasmodiidae</taxon>
        <taxon>Plasmodium</taxon>
        <taxon>Plasmodium (Haemamoeba)</taxon>
    </lineage>
</organism>
<keyword evidence="3" id="KW-0808">Transferase</keyword>
<comment type="similarity">
    <text evidence="7">Belongs to the glycosyltransferase 68 family.</text>
</comment>
<dbReference type="Proteomes" id="UP000220797">
    <property type="component" value="Unassembled WGS sequence"/>
</dbReference>
<reference evidence="10" key="1">
    <citation type="submission" date="2015-04" db="EMBL/GenBank/DDBJ databases">
        <authorList>
            <consortium name="Pathogen Informatics"/>
        </authorList>
    </citation>
    <scope>NUCLEOTIDE SEQUENCE [LARGE SCALE GENOMIC DNA]</scope>
    <source>
        <strain evidence="10">8A</strain>
    </source>
</reference>
<evidence type="ECO:0000256" key="2">
    <source>
        <dbReference type="ARBA" id="ARBA00004922"/>
    </source>
</evidence>
<evidence type="ECO:0000256" key="8">
    <source>
        <dbReference type="ARBA" id="ARBA00026232"/>
    </source>
</evidence>
<comment type="subcellular location">
    <subcellularLocation>
        <location evidence="1">Endoplasmic reticulum</location>
    </subcellularLocation>
</comment>
<dbReference type="PANTHER" id="PTHR13398">
    <property type="entry name" value="GDP-FUCOSE PROTEIN O-FUCOSYLTRANSFERASE 2"/>
    <property type="match status" value="1"/>
</dbReference>
<dbReference type="Gene3D" id="3.40.50.11350">
    <property type="match status" value="1"/>
</dbReference>
<dbReference type="EMBL" id="CVMV01000070">
    <property type="protein sequence ID" value="CRG96640.1"/>
    <property type="molecule type" value="Genomic_DNA"/>
</dbReference>
<evidence type="ECO:0000256" key="1">
    <source>
        <dbReference type="ARBA" id="ARBA00004240"/>
    </source>
</evidence>
<dbReference type="Pfam" id="PF10250">
    <property type="entry name" value="O-FucT"/>
    <property type="match status" value="1"/>
</dbReference>
<evidence type="ECO:0000256" key="4">
    <source>
        <dbReference type="ARBA" id="ARBA00022824"/>
    </source>
</evidence>
<keyword evidence="5" id="KW-0294">Fucose metabolism</keyword>
<dbReference type="GeneID" id="39732752"/>
<dbReference type="InterPro" id="IPR019378">
    <property type="entry name" value="GDP-Fuc_O-FucTrfase"/>
</dbReference>
<dbReference type="GO" id="GO:0046922">
    <property type="term" value="F:peptide-O-fucosyltransferase activity"/>
    <property type="evidence" value="ECO:0007669"/>
    <property type="project" value="InterPro"/>
</dbReference>
<name>A0A1J1GVR4_PLAGA</name>
<dbReference type="PANTHER" id="PTHR13398:SF0">
    <property type="entry name" value="GDP-FUCOSE PROTEIN O-FUCOSYLTRANSFERASE 2"/>
    <property type="match status" value="1"/>
</dbReference>
<dbReference type="RefSeq" id="XP_028529444.1">
    <property type="nucleotide sequence ID" value="XM_028672941.1"/>
</dbReference>
<evidence type="ECO:0000313" key="10">
    <source>
        <dbReference type="EMBL" id="CRG96640.1"/>
    </source>
</evidence>
<comment type="pathway">
    <text evidence="2">Protein modification; protein glycosylation.</text>
</comment>
<dbReference type="InterPro" id="IPR045130">
    <property type="entry name" value="OFUT2-like"/>
</dbReference>
<evidence type="ECO:0000256" key="3">
    <source>
        <dbReference type="ARBA" id="ARBA00022679"/>
    </source>
</evidence>
<evidence type="ECO:0000256" key="7">
    <source>
        <dbReference type="ARBA" id="ARBA00025803"/>
    </source>
</evidence>
<dbReference type="Gene3D" id="3.40.50.11340">
    <property type="match status" value="1"/>
</dbReference>
<keyword evidence="4" id="KW-0256">Endoplasmic reticulum</keyword>
<dbReference type="OrthoDB" id="422368at2759"/>
<sequence length="470" mass="56573">MMKITNLFLILIHLSFFKTINSNKNNIPYSICHKNDVYLGDDFYFLKNKKYVLYDVNIGEGFNLQKEVLYRISLVVYYLNKKDKNNIYYLVLPPWCYLAHWNNKKHKKIKWNFFFNLKVIQNVIPVIEFPEYSKIYGSNTDFIISFKFRFSNILPNKGSFDVLSFDKCPIEGFNFKNICKKCENKYSVTYSGNCTNIKAKNCECYEYNFITSFFASNIIYNLFFYDVDSILIKQGSSILVPFVNELFENNLEDILLFSEDLIEEGNNYVKKILKTTNYLSSHLRYTDFRKISYYDVPPINISIFKLLYIMFMNENEKIFISTDEKKEVQKIVNQEFNEFKNYFYFYENENYHEGEVAIIDQWICIKSKIFVGNIFSRYSLHIKWERYLMNTYEKKNLDLCGYNINNDEKLRKNYKNIKDIYNKKALIKLKHIYDNYSEKDKKYLNTICLGFNSHFPKNTSIYRLKYINHL</sequence>
<feature type="signal peptide" evidence="9">
    <location>
        <begin position="1"/>
        <end position="22"/>
    </location>
</feature>
<proteinExistence type="inferred from homology"/>
<protein>
    <recommendedName>
        <fullName evidence="8">GDP-fucose protein O-fucosyltransferase 2</fullName>
    </recommendedName>
</protein>
<evidence type="ECO:0000313" key="11">
    <source>
        <dbReference type="Proteomes" id="UP000220797"/>
    </source>
</evidence>
<dbReference type="OMA" id="RNAVWPI"/>
<keyword evidence="11" id="KW-1185">Reference proteome</keyword>
<comment type="caution">
    <text evidence="10">The sequence shown here is derived from an EMBL/GenBank/DDBJ whole genome shotgun (WGS) entry which is preliminary data.</text>
</comment>
<dbReference type="AlphaFoldDB" id="A0A1J1GVR4"/>